<dbReference type="Pfam" id="PF10309">
    <property type="entry name" value="NCBP3"/>
    <property type="match status" value="1"/>
</dbReference>
<protein>
    <submittedName>
        <fullName evidence="6">Succinate-semialdehyde dehydrogenase</fullName>
    </submittedName>
</protein>
<evidence type="ECO:0000256" key="1">
    <source>
        <dbReference type="ARBA" id="ARBA00005176"/>
    </source>
</evidence>
<organism evidence="6 7">
    <name type="scientific">Alternaria burnsii</name>
    <dbReference type="NCBI Taxonomy" id="1187904"/>
    <lineage>
        <taxon>Eukaryota</taxon>
        <taxon>Fungi</taxon>
        <taxon>Dikarya</taxon>
        <taxon>Ascomycota</taxon>
        <taxon>Pezizomycotina</taxon>
        <taxon>Dothideomycetes</taxon>
        <taxon>Pleosporomycetidae</taxon>
        <taxon>Pleosporales</taxon>
        <taxon>Pleosporineae</taxon>
        <taxon>Pleosporaceae</taxon>
        <taxon>Alternaria</taxon>
        <taxon>Alternaria sect. Alternaria</taxon>
    </lineage>
</organism>
<dbReference type="GO" id="GO:0005737">
    <property type="term" value="C:cytoplasm"/>
    <property type="evidence" value="ECO:0007669"/>
    <property type="project" value="TreeGrafter"/>
</dbReference>
<dbReference type="RefSeq" id="XP_038788306.1">
    <property type="nucleotide sequence ID" value="XM_038928599.1"/>
</dbReference>
<dbReference type="Proteomes" id="UP000596902">
    <property type="component" value="Unassembled WGS sequence"/>
</dbReference>
<dbReference type="FunFam" id="3.40.605.10:FF:000023">
    <property type="entry name" value="Succinate-semialdehyde dehydrogenase (Eurofung)"/>
    <property type="match status" value="1"/>
</dbReference>
<sequence length="1015" mass="112766">MAVDSKHQLPFKLKNPSLLHNLSFVDGSWVRAKSGKTFEVVDPGTGKPWIECPTNDASDVDNAVKSSHECFKNYKKISPRQRAQMLYRWDALIKENRDDIATILVYETGKPISEAYGEIDYSTGFTWWFAGEAERIQGSVFTPALPNRRIFTIKQPLGVAAALVPWNFPIAMVLRKAGAALAAGCTMIVKPSPETPITILTLAYLAQEAGFPKGALNVLTTDLEKTPELSEALCRHPLVSKVTFTGSTRVGKLVAKMCADNLKKVTLELGGNCPVLIFDDANIEQAMTQIFALKYRHAGQACITANRIYVQSGIFDKFLERWNEETQKIVVGHGSDEKTTMGPVTTPRGVEKALALVEDAKKKGAKIHTGGNKIKKDGGYFFEPTVITGVTSDMDIANEEAFAPISTFIRFDTEDEAVREANDTSMGLASYCFTKNVDRTWRLFENLEAGMIGLNTGNSSAAESPFGGIKQSGYGKESGKDVAVNEYLITKTAYQRRALLSKLHQQRRPIAKTSLLNFGAMDDTDMTDVAYDIDIDVGENIAPAAQASQPQQVVQNNAAEAERSVPAAYTEDIIVHEPWPESLNLQGVSDFDPNDPLYWAMEHCQSDPRVKQLRWVNDNSVNLEFYNKEDATLALTILTHPDNGDFSNVSMQEPRRAKSYSKKLDSVLMVRQSNAGDQKPRGAATRSNYYQRNPDVAGNRQREPRRKPPPKKDYLDYGDEEMASGERPRRRNSGDESMGDSGLDQRGPRRNGRDFRDARDGRDNRGRGRGGRQPASGRLRNDAQGQDVDSYRPGSRSPAEPRFGRLRGRSASPASDEEGDGRFGFAEHETHAGRRRYRSRSRSRNNRRRREPSLDRWTHDRANYDRQNGPTASGRWQKDAFFVDTSPMGNHHRSNAIDVSKTRGGGESLLSRMTKNGQPVLPQPKRSLADRITRDDDEPEELFGRLKGDDRDPHVTDFSEPSRSRRGLADRITRDGDINIRGQGRNRSQEGINIRGSAERSGGGGINIRGVASGA</sequence>
<dbReference type="InterPro" id="IPR016162">
    <property type="entry name" value="Ald_DH_N"/>
</dbReference>
<dbReference type="AlphaFoldDB" id="A0A8H7EGY8"/>
<evidence type="ECO:0000256" key="2">
    <source>
        <dbReference type="ARBA" id="ARBA00009986"/>
    </source>
</evidence>
<evidence type="ECO:0000313" key="6">
    <source>
        <dbReference type="EMBL" id="KAF7678171.1"/>
    </source>
</evidence>
<feature type="compositionally biased region" description="Basic and acidic residues" evidence="4">
    <location>
        <begin position="751"/>
        <end position="766"/>
    </location>
</feature>
<accession>A0A8H7EGY8</accession>
<comment type="caution">
    <text evidence="6">The sequence shown here is derived from an EMBL/GenBank/DDBJ whole genome shotgun (WGS) entry which is preliminary data.</text>
</comment>
<evidence type="ECO:0000259" key="5">
    <source>
        <dbReference type="Pfam" id="PF00171"/>
    </source>
</evidence>
<dbReference type="InterPro" id="IPR015590">
    <property type="entry name" value="Aldehyde_DH_dom"/>
</dbReference>
<dbReference type="Gene3D" id="3.40.605.10">
    <property type="entry name" value="Aldehyde Dehydrogenase, Chain A, domain 1"/>
    <property type="match status" value="1"/>
</dbReference>
<dbReference type="PANTHER" id="PTHR43353">
    <property type="entry name" value="SUCCINATE-SEMIALDEHYDE DEHYDROGENASE, MITOCHONDRIAL"/>
    <property type="match status" value="1"/>
</dbReference>
<gene>
    <name evidence="6" type="ORF">GT037_003552</name>
</gene>
<feature type="compositionally biased region" description="Basic residues" evidence="4">
    <location>
        <begin position="833"/>
        <end position="850"/>
    </location>
</feature>
<comment type="similarity">
    <text evidence="2">Belongs to the aldehyde dehydrogenase family.</text>
</comment>
<feature type="region of interest" description="Disordered" evidence="4">
    <location>
        <begin position="640"/>
        <end position="1015"/>
    </location>
</feature>
<dbReference type="SUPFAM" id="SSF53720">
    <property type="entry name" value="ALDH-like"/>
    <property type="match status" value="1"/>
</dbReference>
<evidence type="ECO:0000256" key="4">
    <source>
        <dbReference type="SAM" id="MobiDB-lite"/>
    </source>
</evidence>
<keyword evidence="7" id="KW-1185">Reference proteome</keyword>
<dbReference type="PANTHER" id="PTHR43353:SF7">
    <property type="entry name" value="SUCCINATE SEMIALDEHYDE DEHYDROGENASE (EUROFUNG)"/>
    <property type="match status" value="1"/>
</dbReference>
<dbReference type="EMBL" id="JAAABM010000004">
    <property type="protein sequence ID" value="KAF7678171.1"/>
    <property type="molecule type" value="Genomic_DNA"/>
</dbReference>
<dbReference type="Pfam" id="PF00171">
    <property type="entry name" value="Aldedh"/>
    <property type="match status" value="1"/>
</dbReference>
<proteinExistence type="inferred from homology"/>
<dbReference type="GO" id="GO:0009450">
    <property type="term" value="P:gamma-aminobutyric acid catabolic process"/>
    <property type="evidence" value="ECO:0007669"/>
    <property type="project" value="TreeGrafter"/>
</dbReference>
<feature type="compositionally biased region" description="Basic and acidic residues" evidence="4">
    <location>
        <begin position="851"/>
        <end position="864"/>
    </location>
</feature>
<reference evidence="6" key="2">
    <citation type="submission" date="2020-08" db="EMBL/GenBank/DDBJ databases">
        <title>Draft Genome Sequence of Cumin Blight Pathogen Alternaria burnsii.</title>
        <authorList>
            <person name="Feng Z."/>
        </authorList>
    </citation>
    <scope>NUCLEOTIDE SEQUENCE</scope>
    <source>
        <strain evidence="6">CBS107.38</strain>
    </source>
</reference>
<dbReference type="InterPro" id="IPR050740">
    <property type="entry name" value="Aldehyde_DH_Superfamily"/>
</dbReference>
<name>A0A8H7EGY8_9PLEO</name>
<evidence type="ECO:0000313" key="7">
    <source>
        <dbReference type="Proteomes" id="UP000596902"/>
    </source>
</evidence>
<reference evidence="6" key="1">
    <citation type="submission" date="2020-01" db="EMBL/GenBank/DDBJ databases">
        <authorList>
            <person name="Feng Z.H.Z."/>
        </authorList>
    </citation>
    <scope>NUCLEOTIDE SEQUENCE</scope>
    <source>
        <strain evidence="6">CBS107.38</strain>
    </source>
</reference>
<keyword evidence="3" id="KW-0560">Oxidoreductase</keyword>
<comment type="pathway">
    <text evidence="1">Amino-acid degradation; 4-aminobutanoate degradation.</text>
</comment>
<feature type="domain" description="Aldehyde dehydrogenase" evidence="5">
    <location>
        <begin position="29"/>
        <end position="492"/>
    </location>
</feature>
<dbReference type="CDD" id="cd07103">
    <property type="entry name" value="ALDH_F5_SSADH_GabD"/>
    <property type="match status" value="1"/>
</dbReference>
<feature type="compositionally biased region" description="Basic and acidic residues" evidence="4">
    <location>
        <begin position="942"/>
        <end position="978"/>
    </location>
</feature>
<dbReference type="InterPro" id="IPR019416">
    <property type="entry name" value="NCBP3"/>
</dbReference>
<dbReference type="GO" id="GO:0004777">
    <property type="term" value="F:succinate-semialdehyde dehydrogenase (NAD+) activity"/>
    <property type="evidence" value="ECO:0007669"/>
    <property type="project" value="TreeGrafter"/>
</dbReference>
<dbReference type="FunFam" id="3.40.309.10:FF:000004">
    <property type="entry name" value="Succinate-semialdehyde dehydrogenase I"/>
    <property type="match status" value="1"/>
</dbReference>
<dbReference type="InterPro" id="IPR016163">
    <property type="entry name" value="Ald_DH_C"/>
</dbReference>
<evidence type="ECO:0000256" key="3">
    <source>
        <dbReference type="ARBA" id="ARBA00023002"/>
    </source>
</evidence>
<dbReference type="GeneID" id="62201777"/>
<dbReference type="InterPro" id="IPR016161">
    <property type="entry name" value="Ald_DH/histidinol_DH"/>
</dbReference>
<dbReference type="GO" id="GO:0003729">
    <property type="term" value="F:mRNA binding"/>
    <property type="evidence" value="ECO:0007669"/>
    <property type="project" value="InterPro"/>
</dbReference>
<dbReference type="Gene3D" id="3.40.309.10">
    <property type="entry name" value="Aldehyde Dehydrogenase, Chain A, domain 2"/>
    <property type="match status" value="1"/>
</dbReference>
<dbReference type="GO" id="GO:0000340">
    <property type="term" value="F:RNA 7-methylguanosine cap binding"/>
    <property type="evidence" value="ECO:0007669"/>
    <property type="project" value="InterPro"/>
</dbReference>